<reference evidence="1 2" key="1">
    <citation type="submission" date="2016-06" db="EMBL/GenBank/DDBJ databases">
        <title>The Draft Genome Sequence and Annotation of the Desert Woodrat Neotoma lepida.</title>
        <authorList>
            <person name="Campbell M."/>
            <person name="Oakeson K.F."/>
            <person name="Yandell M."/>
            <person name="Halpert J.R."/>
            <person name="Dearing D."/>
        </authorList>
    </citation>
    <scope>NUCLEOTIDE SEQUENCE [LARGE SCALE GENOMIC DNA]</scope>
    <source>
        <strain evidence="1">417</strain>
        <tissue evidence="1">Liver</tissue>
    </source>
</reference>
<keyword evidence="2" id="KW-1185">Reference proteome</keyword>
<comment type="caution">
    <text evidence="1">The sequence shown here is derived from an EMBL/GenBank/DDBJ whole genome shotgun (WGS) entry which is preliminary data.</text>
</comment>
<dbReference type="AlphaFoldDB" id="A0A1A6HJQ5"/>
<dbReference type="EMBL" id="LZPO01027491">
    <property type="protein sequence ID" value="OBS78210.1"/>
    <property type="molecule type" value="Genomic_DNA"/>
</dbReference>
<proteinExistence type="predicted"/>
<evidence type="ECO:0000313" key="1">
    <source>
        <dbReference type="EMBL" id="OBS78210.1"/>
    </source>
</evidence>
<sequence>VPKVCINPMEFINPDYVAAKIPKAADTSNLSQVPKEPPEGHEHDEMCCLRWMCWRAHCSAHLVVFPPSSM</sequence>
<accession>A0A1A6HJQ5</accession>
<gene>
    <name evidence="1" type="ORF">A6R68_19398</name>
</gene>
<protein>
    <submittedName>
        <fullName evidence="1">Uncharacterized protein</fullName>
    </submittedName>
</protein>
<name>A0A1A6HJQ5_NEOLE</name>
<organism evidence="1 2">
    <name type="scientific">Neotoma lepida</name>
    <name type="common">Desert woodrat</name>
    <dbReference type="NCBI Taxonomy" id="56216"/>
    <lineage>
        <taxon>Eukaryota</taxon>
        <taxon>Metazoa</taxon>
        <taxon>Chordata</taxon>
        <taxon>Craniata</taxon>
        <taxon>Vertebrata</taxon>
        <taxon>Euteleostomi</taxon>
        <taxon>Mammalia</taxon>
        <taxon>Eutheria</taxon>
        <taxon>Euarchontoglires</taxon>
        <taxon>Glires</taxon>
        <taxon>Rodentia</taxon>
        <taxon>Myomorpha</taxon>
        <taxon>Muroidea</taxon>
        <taxon>Cricetidae</taxon>
        <taxon>Neotominae</taxon>
        <taxon>Neotoma</taxon>
    </lineage>
</organism>
<feature type="non-terminal residue" evidence="1">
    <location>
        <position position="1"/>
    </location>
</feature>
<evidence type="ECO:0000313" key="2">
    <source>
        <dbReference type="Proteomes" id="UP000092124"/>
    </source>
</evidence>
<dbReference type="Proteomes" id="UP000092124">
    <property type="component" value="Unassembled WGS sequence"/>
</dbReference>